<feature type="region of interest" description="Disordered" evidence="1">
    <location>
        <begin position="50"/>
        <end position="86"/>
    </location>
</feature>
<evidence type="ECO:0000313" key="3">
    <source>
        <dbReference type="Proteomes" id="UP001497525"/>
    </source>
</evidence>
<proteinExistence type="predicted"/>
<comment type="caution">
    <text evidence="2">The sequence shown here is derived from an EMBL/GenBank/DDBJ whole genome shotgun (WGS) entry which is preliminary data.</text>
</comment>
<accession>A0AAV2TBG0</accession>
<dbReference type="Proteomes" id="UP001497525">
    <property type="component" value="Unassembled WGS sequence"/>
</dbReference>
<gene>
    <name evidence="2" type="ORF">CDAUBV1_LOCUS7002</name>
</gene>
<dbReference type="AlphaFoldDB" id="A0AAV2TBG0"/>
<reference evidence="2" key="1">
    <citation type="submission" date="2024-06" db="EMBL/GenBank/DDBJ databases">
        <authorList>
            <person name="Liu X."/>
            <person name="Lenzi L."/>
            <person name="Haldenby T S."/>
            <person name="Uol C."/>
        </authorList>
    </citation>
    <scope>NUCLEOTIDE SEQUENCE</scope>
</reference>
<evidence type="ECO:0000313" key="2">
    <source>
        <dbReference type="EMBL" id="CAL5133758.1"/>
    </source>
</evidence>
<evidence type="ECO:0000256" key="1">
    <source>
        <dbReference type="SAM" id="MobiDB-lite"/>
    </source>
</evidence>
<protein>
    <submittedName>
        <fullName evidence="2">Uncharacterized protein</fullName>
    </submittedName>
</protein>
<feature type="region of interest" description="Disordered" evidence="1">
    <location>
        <begin position="114"/>
        <end position="182"/>
    </location>
</feature>
<organism evidence="2 3">
    <name type="scientific">Calicophoron daubneyi</name>
    <name type="common">Rumen fluke</name>
    <name type="synonym">Paramphistomum daubneyi</name>
    <dbReference type="NCBI Taxonomy" id="300641"/>
    <lineage>
        <taxon>Eukaryota</taxon>
        <taxon>Metazoa</taxon>
        <taxon>Spiralia</taxon>
        <taxon>Lophotrochozoa</taxon>
        <taxon>Platyhelminthes</taxon>
        <taxon>Trematoda</taxon>
        <taxon>Digenea</taxon>
        <taxon>Plagiorchiida</taxon>
        <taxon>Pronocephalata</taxon>
        <taxon>Paramphistomoidea</taxon>
        <taxon>Paramphistomidae</taxon>
        <taxon>Calicophoron</taxon>
    </lineage>
</organism>
<sequence length="242" mass="27657">MEDSLLELPDCSEDLPISCTFADQSKKLASVDKDIHTTISAVRKRVKEDRKSRHLNKLAKTSQKETSISDIPPTLLSREDNKSTADLNAPDEEEFRFSAHFNVARHINFTYESEDEHSVESVKKGTGKNACIDSDEGYNGSDEQDRLRKGKLPNVPNTGNSDVQTKTDQWSQKGRSRRKSSHSFRVQLLNELQVDKMAKAEAEDFFNKKLFSVPSQKHYEVRRVDSNLLISLNRKRSARKMR</sequence>
<feature type="compositionally biased region" description="Polar residues" evidence="1">
    <location>
        <begin position="155"/>
        <end position="173"/>
    </location>
</feature>
<name>A0AAV2TBG0_CALDB</name>
<feature type="compositionally biased region" description="Polar residues" evidence="1">
    <location>
        <begin position="59"/>
        <end position="69"/>
    </location>
</feature>
<dbReference type="EMBL" id="CAXLJL010000157">
    <property type="protein sequence ID" value="CAL5133758.1"/>
    <property type="molecule type" value="Genomic_DNA"/>
</dbReference>